<keyword evidence="2" id="KW-1185">Reference proteome</keyword>
<proteinExistence type="predicted"/>
<sequence>MDKLLKKLPFFMVLLIVLLSSYAIGVIGLSDAKIANNRAISQQSTPDTKIDTFASRTSLPRVLYSASRQPKKQGVNWPLMLASNTGVLALNITLYGLPKNHLLFDSRRLAGWQDANLQFRFIHSR</sequence>
<name>A0ABT5R0J7_9GAMM</name>
<dbReference type="RefSeq" id="WP_274164632.1">
    <property type="nucleotide sequence ID" value="NZ_JAJUBC010000011.1"/>
</dbReference>
<evidence type="ECO:0000313" key="1">
    <source>
        <dbReference type="EMBL" id="MDD1793783.1"/>
    </source>
</evidence>
<organism evidence="1 2">
    <name type="scientific">Enterovibrio gelatinilyticus</name>
    <dbReference type="NCBI Taxonomy" id="2899819"/>
    <lineage>
        <taxon>Bacteria</taxon>
        <taxon>Pseudomonadati</taxon>
        <taxon>Pseudomonadota</taxon>
        <taxon>Gammaproteobacteria</taxon>
        <taxon>Vibrionales</taxon>
        <taxon>Vibrionaceae</taxon>
        <taxon>Enterovibrio</taxon>
    </lineage>
</organism>
<reference evidence="1" key="1">
    <citation type="submission" date="2021-12" db="EMBL/GenBank/DDBJ databases">
        <title>Enterovibrio ZSDZ35 sp. nov. and Enterovibrio ZSDZ42 sp. nov., isolated from coastal seawater in Qingdao.</title>
        <authorList>
            <person name="Zhang P."/>
        </authorList>
    </citation>
    <scope>NUCLEOTIDE SEQUENCE</scope>
    <source>
        <strain evidence="1">ZSDZ42</strain>
    </source>
</reference>
<dbReference type="Proteomes" id="UP001149400">
    <property type="component" value="Unassembled WGS sequence"/>
</dbReference>
<accession>A0ABT5R0J7</accession>
<gene>
    <name evidence="1" type="ORF">LRP50_11635</name>
</gene>
<comment type="caution">
    <text evidence="1">The sequence shown here is derived from an EMBL/GenBank/DDBJ whole genome shotgun (WGS) entry which is preliminary data.</text>
</comment>
<dbReference type="EMBL" id="JAJUBC010000011">
    <property type="protein sequence ID" value="MDD1793783.1"/>
    <property type="molecule type" value="Genomic_DNA"/>
</dbReference>
<evidence type="ECO:0000313" key="2">
    <source>
        <dbReference type="Proteomes" id="UP001149400"/>
    </source>
</evidence>
<protein>
    <submittedName>
        <fullName evidence="1">Uncharacterized protein</fullName>
    </submittedName>
</protein>